<dbReference type="eggNOG" id="ENOG502TB8V">
    <property type="taxonomic scope" value="Eukaryota"/>
</dbReference>
<dbReference type="CDD" id="cd20379">
    <property type="entry name" value="Tudor_dTUD-like"/>
    <property type="match status" value="1"/>
</dbReference>
<evidence type="ECO:0000256" key="1">
    <source>
        <dbReference type="ARBA" id="ARBA00022723"/>
    </source>
</evidence>
<evidence type="ECO:0000256" key="3">
    <source>
        <dbReference type="ARBA" id="ARBA00022833"/>
    </source>
</evidence>
<dbReference type="STRING" id="7244.B4M0I6"/>
<evidence type="ECO:0000256" key="4">
    <source>
        <dbReference type="PROSITE-ProRule" id="PRU00134"/>
    </source>
</evidence>
<dbReference type="EMBL" id="CH940650">
    <property type="protein sequence ID" value="EDW68365.1"/>
    <property type="molecule type" value="Genomic_DNA"/>
</dbReference>
<dbReference type="InterPro" id="IPR002893">
    <property type="entry name" value="Znf_MYND"/>
</dbReference>
<evidence type="ECO:0008006" key="9">
    <source>
        <dbReference type="Google" id="ProtNLM"/>
    </source>
</evidence>
<dbReference type="GO" id="GO:0030719">
    <property type="term" value="P:P granule organization"/>
    <property type="evidence" value="ECO:0007669"/>
    <property type="project" value="TreeGrafter"/>
</dbReference>
<reference evidence="7 8" key="1">
    <citation type="journal article" date="2007" name="Nature">
        <title>Evolution of genes and genomes on the Drosophila phylogeny.</title>
        <authorList>
            <consortium name="Drosophila 12 Genomes Consortium"/>
            <person name="Clark A.G."/>
            <person name="Eisen M.B."/>
            <person name="Smith D.R."/>
            <person name="Bergman C.M."/>
            <person name="Oliver B."/>
            <person name="Markow T.A."/>
            <person name="Kaufman T.C."/>
            <person name="Kellis M."/>
            <person name="Gelbart W."/>
            <person name="Iyer V.N."/>
            <person name="Pollard D.A."/>
            <person name="Sackton T.B."/>
            <person name="Larracuente A.M."/>
            <person name="Singh N.D."/>
            <person name="Abad J.P."/>
            <person name="Abt D.N."/>
            <person name="Adryan B."/>
            <person name="Aguade M."/>
            <person name="Akashi H."/>
            <person name="Anderson W.W."/>
            <person name="Aquadro C.F."/>
            <person name="Ardell D.H."/>
            <person name="Arguello R."/>
            <person name="Artieri C.G."/>
            <person name="Barbash D.A."/>
            <person name="Barker D."/>
            <person name="Barsanti P."/>
            <person name="Batterham P."/>
            <person name="Batzoglou S."/>
            <person name="Begun D."/>
            <person name="Bhutkar A."/>
            <person name="Blanco E."/>
            <person name="Bosak S.A."/>
            <person name="Bradley R.K."/>
            <person name="Brand A.D."/>
            <person name="Brent M.R."/>
            <person name="Brooks A.N."/>
            <person name="Brown R.H."/>
            <person name="Butlin R.K."/>
            <person name="Caggese C."/>
            <person name="Calvi B.R."/>
            <person name="Bernardo de Carvalho A."/>
            <person name="Caspi A."/>
            <person name="Castrezana S."/>
            <person name="Celniker S.E."/>
            <person name="Chang J.L."/>
            <person name="Chapple C."/>
            <person name="Chatterji S."/>
            <person name="Chinwalla A."/>
            <person name="Civetta A."/>
            <person name="Clifton S.W."/>
            <person name="Comeron J.M."/>
            <person name="Costello J.C."/>
            <person name="Coyne J.A."/>
            <person name="Daub J."/>
            <person name="David R.G."/>
            <person name="Delcher A.L."/>
            <person name="Delehaunty K."/>
            <person name="Do C.B."/>
            <person name="Ebling H."/>
            <person name="Edwards K."/>
            <person name="Eickbush T."/>
            <person name="Evans J.D."/>
            <person name="Filipski A."/>
            <person name="Findeiss S."/>
            <person name="Freyhult E."/>
            <person name="Fulton L."/>
            <person name="Fulton R."/>
            <person name="Garcia A.C."/>
            <person name="Gardiner A."/>
            <person name="Garfield D.A."/>
            <person name="Garvin B.E."/>
            <person name="Gibson G."/>
            <person name="Gilbert D."/>
            <person name="Gnerre S."/>
            <person name="Godfrey J."/>
            <person name="Good R."/>
            <person name="Gotea V."/>
            <person name="Gravely B."/>
            <person name="Greenberg A.J."/>
            <person name="Griffiths-Jones S."/>
            <person name="Gross S."/>
            <person name="Guigo R."/>
            <person name="Gustafson E.A."/>
            <person name="Haerty W."/>
            <person name="Hahn M.W."/>
            <person name="Halligan D.L."/>
            <person name="Halpern A.L."/>
            <person name="Halter G.M."/>
            <person name="Han M.V."/>
            <person name="Heger A."/>
            <person name="Hillier L."/>
            <person name="Hinrichs A.S."/>
            <person name="Holmes I."/>
            <person name="Hoskins R.A."/>
            <person name="Hubisz M.J."/>
            <person name="Hultmark D."/>
            <person name="Huntley M.A."/>
            <person name="Jaffe D.B."/>
            <person name="Jagadeeshan S."/>
            <person name="Jeck W.R."/>
            <person name="Johnson J."/>
            <person name="Jones C.D."/>
            <person name="Jordan W.C."/>
            <person name="Karpen G.H."/>
            <person name="Kataoka E."/>
            <person name="Keightley P.D."/>
            <person name="Kheradpour P."/>
            <person name="Kirkness E.F."/>
            <person name="Koerich L.B."/>
            <person name="Kristiansen K."/>
            <person name="Kudrna D."/>
            <person name="Kulathinal R.J."/>
            <person name="Kumar S."/>
            <person name="Kwok R."/>
            <person name="Lander E."/>
            <person name="Langley C.H."/>
            <person name="Lapoint R."/>
            <person name="Lazzaro B.P."/>
            <person name="Lee S.J."/>
            <person name="Levesque L."/>
            <person name="Li R."/>
            <person name="Lin C.F."/>
            <person name="Lin M.F."/>
            <person name="Lindblad-Toh K."/>
            <person name="Llopart A."/>
            <person name="Long M."/>
            <person name="Low L."/>
            <person name="Lozovsky E."/>
            <person name="Lu J."/>
            <person name="Luo M."/>
            <person name="Machado C.A."/>
            <person name="Makalowski W."/>
            <person name="Marzo M."/>
            <person name="Matsuda M."/>
            <person name="Matzkin L."/>
            <person name="McAllister B."/>
            <person name="McBride C.S."/>
            <person name="McKernan B."/>
            <person name="McKernan K."/>
            <person name="Mendez-Lago M."/>
            <person name="Minx P."/>
            <person name="Mollenhauer M.U."/>
            <person name="Montooth K."/>
            <person name="Mount S.M."/>
            <person name="Mu X."/>
            <person name="Myers E."/>
            <person name="Negre B."/>
            <person name="Newfeld S."/>
            <person name="Nielsen R."/>
            <person name="Noor M.A."/>
            <person name="O'Grady P."/>
            <person name="Pachter L."/>
            <person name="Papaceit M."/>
            <person name="Parisi M.J."/>
            <person name="Parisi M."/>
            <person name="Parts L."/>
            <person name="Pedersen J.S."/>
            <person name="Pesole G."/>
            <person name="Phillippy A.M."/>
            <person name="Ponting C.P."/>
            <person name="Pop M."/>
            <person name="Porcelli D."/>
            <person name="Powell J.R."/>
            <person name="Prohaska S."/>
            <person name="Pruitt K."/>
            <person name="Puig M."/>
            <person name="Quesneville H."/>
            <person name="Ram K.R."/>
            <person name="Rand D."/>
            <person name="Rasmussen M.D."/>
            <person name="Reed L.K."/>
            <person name="Reenan R."/>
            <person name="Reily A."/>
            <person name="Remington K.A."/>
            <person name="Rieger T.T."/>
            <person name="Ritchie M.G."/>
            <person name="Robin C."/>
            <person name="Rogers Y.H."/>
            <person name="Rohde C."/>
            <person name="Rozas J."/>
            <person name="Rubenfield M.J."/>
            <person name="Ruiz A."/>
            <person name="Russo S."/>
            <person name="Salzberg S.L."/>
            <person name="Sanchez-Gracia A."/>
            <person name="Saranga D.J."/>
            <person name="Sato H."/>
            <person name="Schaeffer S.W."/>
            <person name="Schatz M.C."/>
            <person name="Schlenke T."/>
            <person name="Schwartz R."/>
            <person name="Segarra C."/>
            <person name="Singh R.S."/>
            <person name="Sirot L."/>
            <person name="Sirota M."/>
            <person name="Sisneros N.B."/>
            <person name="Smith C.D."/>
            <person name="Smith T.F."/>
            <person name="Spieth J."/>
            <person name="Stage D.E."/>
            <person name="Stark A."/>
            <person name="Stephan W."/>
            <person name="Strausberg R.L."/>
            <person name="Strempel S."/>
            <person name="Sturgill D."/>
            <person name="Sutton G."/>
            <person name="Sutton G.G."/>
            <person name="Tao W."/>
            <person name="Teichmann S."/>
            <person name="Tobari Y.N."/>
            <person name="Tomimura Y."/>
            <person name="Tsolas J.M."/>
            <person name="Valente V.L."/>
            <person name="Venter E."/>
            <person name="Venter J.C."/>
            <person name="Vicario S."/>
            <person name="Vieira F.G."/>
            <person name="Vilella A.J."/>
            <person name="Villasante A."/>
            <person name="Walenz B."/>
            <person name="Wang J."/>
            <person name="Wasserman M."/>
            <person name="Watts T."/>
            <person name="Wilson D."/>
            <person name="Wilson R.K."/>
            <person name="Wing R.A."/>
            <person name="Wolfner M.F."/>
            <person name="Wong A."/>
            <person name="Wong G.K."/>
            <person name="Wu C.I."/>
            <person name="Wu G."/>
            <person name="Yamamoto D."/>
            <person name="Yang H.P."/>
            <person name="Yang S.P."/>
            <person name="Yorke J.A."/>
            <person name="Yoshida K."/>
            <person name="Zdobnov E."/>
            <person name="Zhang P."/>
            <person name="Zhang Y."/>
            <person name="Zimin A.V."/>
            <person name="Baldwin J."/>
            <person name="Abdouelleil A."/>
            <person name="Abdulkadir J."/>
            <person name="Abebe A."/>
            <person name="Abera B."/>
            <person name="Abreu J."/>
            <person name="Acer S.C."/>
            <person name="Aftuck L."/>
            <person name="Alexander A."/>
            <person name="An P."/>
            <person name="Anderson E."/>
            <person name="Anderson S."/>
            <person name="Arachi H."/>
            <person name="Azer M."/>
            <person name="Bachantsang P."/>
            <person name="Barry A."/>
            <person name="Bayul T."/>
            <person name="Berlin A."/>
            <person name="Bessette D."/>
            <person name="Bloom T."/>
            <person name="Blye J."/>
            <person name="Boguslavskiy L."/>
            <person name="Bonnet C."/>
            <person name="Boukhgalter B."/>
            <person name="Bourzgui I."/>
            <person name="Brown A."/>
            <person name="Cahill P."/>
            <person name="Channer S."/>
            <person name="Cheshatsang Y."/>
            <person name="Chuda L."/>
            <person name="Citroen M."/>
            <person name="Collymore A."/>
            <person name="Cooke P."/>
            <person name="Costello M."/>
            <person name="D'Aco K."/>
            <person name="Daza R."/>
            <person name="De Haan G."/>
            <person name="DeGray S."/>
            <person name="DeMaso C."/>
            <person name="Dhargay N."/>
            <person name="Dooley K."/>
            <person name="Dooley E."/>
            <person name="Doricent M."/>
            <person name="Dorje P."/>
            <person name="Dorjee K."/>
            <person name="Dupes A."/>
            <person name="Elong R."/>
            <person name="Falk J."/>
            <person name="Farina A."/>
            <person name="Faro S."/>
            <person name="Ferguson D."/>
            <person name="Fisher S."/>
            <person name="Foley C.D."/>
            <person name="Franke A."/>
            <person name="Friedrich D."/>
            <person name="Gadbois L."/>
            <person name="Gearin G."/>
            <person name="Gearin C.R."/>
            <person name="Giannoukos G."/>
            <person name="Goode T."/>
            <person name="Graham J."/>
            <person name="Grandbois E."/>
            <person name="Grewal S."/>
            <person name="Gyaltsen K."/>
            <person name="Hafez N."/>
            <person name="Hagos B."/>
            <person name="Hall J."/>
            <person name="Henson C."/>
            <person name="Hollinger A."/>
            <person name="Honan T."/>
            <person name="Huard M.D."/>
            <person name="Hughes L."/>
            <person name="Hurhula B."/>
            <person name="Husby M.E."/>
            <person name="Kamat A."/>
            <person name="Kanga B."/>
            <person name="Kashin S."/>
            <person name="Khazanovich D."/>
            <person name="Kisner P."/>
            <person name="Lance K."/>
            <person name="Lara M."/>
            <person name="Lee W."/>
            <person name="Lennon N."/>
            <person name="Letendre F."/>
            <person name="LeVine R."/>
            <person name="Lipovsky A."/>
            <person name="Liu X."/>
            <person name="Liu J."/>
            <person name="Liu S."/>
            <person name="Lokyitsang T."/>
            <person name="Lokyitsang Y."/>
            <person name="Lubonja R."/>
            <person name="Lui A."/>
            <person name="MacDonald P."/>
            <person name="Magnisalis V."/>
            <person name="Maru K."/>
            <person name="Matthews C."/>
            <person name="McCusker W."/>
            <person name="McDonough S."/>
            <person name="Mehta T."/>
            <person name="Meldrim J."/>
            <person name="Meneus L."/>
            <person name="Mihai O."/>
            <person name="Mihalev A."/>
            <person name="Mihova T."/>
            <person name="Mittelman R."/>
            <person name="Mlenga V."/>
            <person name="Montmayeur A."/>
            <person name="Mulrain L."/>
            <person name="Navidi A."/>
            <person name="Naylor J."/>
            <person name="Negash T."/>
            <person name="Nguyen T."/>
            <person name="Nguyen N."/>
            <person name="Nicol R."/>
            <person name="Norbu C."/>
            <person name="Norbu N."/>
            <person name="Novod N."/>
            <person name="O'Neill B."/>
            <person name="Osman S."/>
            <person name="Markiewicz E."/>
            <person name="Oyono O.L."/>
            <person name="Patti C."/>
            <person name="Phunkhang P."/>
            <person name="Pierre F."/>
            <person name="Priest M."/>
            <person name="Raghuraman S."/>
            <person name="Rege F."/>
            <person name="Reyes R."/>
            <person name="Rise C."/>
            <person name="Rogov P."/>
            <person name="Ross K."/>
            <person name="Ryan E."/>
            <person name="Settipalli S."/>
            <person name="Shea T."/>
            <person name="Sherpa N."/>
            <person name="Shi L."/>
            <person name="Shih D."/>
            <person name="Sparrow T."/>
            <person name="Spaulding J."/>
            <person name="Stalker J."/>
            <person name="Stange-Thomann N."/>
            <person name="Stavropoulos S."/>
            <person name="Stone C."/>
            <person name="Strader C."/>
            <person name="Tesfaye S."/>
            <person name="Thomson T."/>
            <person name="Thoulutsang Y."/>
            <person name="Thoulutsang D."/>
            <person name="Topham K."/>
            <person name="Topping I."/>
            <person name="Tsamla T."/>
            <person name="Vassiliev H."/>
            <person name="Vo A."/>
            <person name="Wangchuk T."/>
            <person name="Wangdi T."/>
            <person name="Weiand M."/>
            <person name="Wilkinson J."/>
            <person name="Wilson A."/>
            <person name="Yadav S."/>
            <person name="Young G."/>
            <person name="Yu Q."/>
            <person name="Zembek L."/>
            <person name="Zhong D."/>
            <person name="Zimmer A."/>
            <person name="Zwirko Z."/>
            <person name="Jaffe D.B."/>
            <person name="Alvarez P."/>
            <person name="Brockman W."/>
            <person name="Butler J."/>
            <person name="Chin C."/>
            <person name="Gnerre S."/>
            <person name="Grabherr M."/>
            <person name="Kleber M."/>
            <person name="Mauceli E."/>
            <person name="MacCallum I."/>
        </authorList>
    </citation>
    <scope>NUCLEOTIDE SEQUENCE [LARGE SCALE GENOMIC DNA]</scope>
    <source>
        <strain evidence="8">Tucson 15010-1051.87</strain>
    </source>
</reference>
<dbReference type="GO" id="GO:0034587">
    <property type="term" value="P:piRNA processing"/>
    <property type="evidence" value="ECO:0007669"/>
    <property type="project" value="TreeGrafter"/>
</dbReference>
<keyword evidence="1" id="KW-0479">Metal-binding</keyword>
<evidence type="ECO:0000259" key="6">
    <source>
        <dbReference type="PROSITE" id="PS50865"/>
    </source>
</evidence>
<dbReference type="AlphaFoldDB" id="B4M0I6"/>
<dbReference type="HOGENOM" id="CLU_322956_0_0_1"/>
<sequence>MSLDIDKLTCIVCGTWASLMCQRCGEPYCNDVCQRRDWQRHKYFCSIMPPLVKASIPAAASRHEAAPTYVGNKASSPTPILNEHSALEPMVKDLTIGEPIEKQLSQAWREPVMPSEKLFFECRVTYMEKDGSIWVVDIANAERLERLTNNMARSMQYQKSCLFENILVGDLVGVNVDHKMYRGEVIALNASAEVRLIDYGAVVRSELQDMYLPVPRMAEYNAFALRVKLPTNAGVQINKNLTLRLLGSQTPDGIEQVQMKPKMTIPLNLPVQMLAINPEVSFVRTLQHDAALKEPQVALLQIKVMSNLNDDLNARLSDKPGLQFTEPFPEEIRTFFLAARTKQGYRRAMLLDFIEQPMLFLVYEMDEGRVSLTDEVCRIPSELLGHALRVFAVTPAEDYTRSLQQALMQAGDSLCIKFCMENLHSKDKLRTVQASLLVDNTQVCAVRAMTFLGRVCDLGHKYWRESIENGSLVYISHVINYQEICISSVQTKQYEDIFKYVEPKCPPFRQSSDVVVGSLVLVVSPSRGNFRAEITGVENNKFVVRNIDTGSTHNVARNYLRMPCPFIENLPVCQCRVKIKTICNIPSSAVPPNTVALQTLMKLFAQKTEMQVDFEDADGKTVDLLDFSAEPQSLMTRMLPLMFTPVAVELEPAMSLPACPVVAPEPIKALQAEQISAIEVPPLPPSPPNSPIENEKSSKAVERHYFNDLERHLLPLGENMIVLILNSTDLHKCGYATACFFSSEKVAVNFQKLLDRVASIGIVDDTLKPGYLPDVGELCLTLFSEDNSWYRGVCQRVSGQKASILYCDFGNSEVVPLERIKPIPSEVLHGVYATKCFIDGFDKSKNFMILEEYLADKNKILCNVLEGPEPNSRLISIPHLDKILSQELI</sequence>
<keyword evidence="8" id="KW-1185">Reference proteome</keyword>
<dbReference type="Gene3D" id="2.30.30.140">
    <property type="match status" value="2"/>
</dbReference>
<gene>
    <name evidence="7" type="primary">Dvir\GJ24667</name>
    <name evidence="7" type="ORF">Dvir_GJ24667</name>
</gene>
<keyword evidence="3" id="KW-0862">Zinc</keyword>
<dbReference type="GO" id="GO:0008270">
    <property type="term" value="F:zinc ion binding"/>
    <property type="evidence" value="ECO:0007669"/>
    <property type="project" value="UniProtKB-KW"/>
</dbReference>
<dbReference type="Proteomes" id="UP000008792">
    <property type="component" value="Unassembled WGS sequence"/>
</dbReference>
<evidence type="ECO:0000313" key="8">
    <source>
        <dbReference type="Proteomes" id="UP000008792"/>
    </source>
</evidence>
<accession>B4M0I6</accession>
<dbReference type="GO" id="GO:0007283">
    <property type="term" value="P:spermatogenesis"/>
    <property type="evidence" value="ECO:0007669"/>
    <property type="project" value="TreeGrafter"/>
</dbReference>
<dbReference type="GO" id="GO:0043186">
    <property type="term" value="C:P granule"/>
    <property type="evidence" value="ECO:0007669"/>
    <property type="project" value="TreeGrafter"/>
</dbReference>
<dbReference type="Pfam" id="PF00567">
    <property type="entry name" value="TUDOR"/>
    <property type="match status" value="3"/>
</dbReference>
<feature type="domain" description="MYND-type" evidence="6">
    <location>
        <begin position="10"/>
        <end position="45"/>
    </location>
</feature>
<dbReference type="PROSITE" id="PS50865">
    <property type="entry name" value="ZF_MYND_2"/>
    <property type="match status" value="1"/>
</dbReference>
<dbReference type="PANTHER" id="PTHR22948">
    <property type="entry name" value="TUDOR DOMAIN CONTAINING PROTEIN"/>
    <property type="match status" value="1"/>
</dbReference>
<dbReference type="PhylomeDB" id="B4M0I6"/>
<dbReference type="SUPFAM" id="SSF144232">
    <property type="entry name" value="HIT/MYND zinc finger-like"/>
    <property type="match status" value="1"/>
</dbReference>
<dbReference type="FunCoup" id="B4M0I6">
    <property type="interactions" value="9"/>
</dbReference>
<dbReference type="PROSITE" id="PS50304">
    <property type="entry name" value="TUDOR"/>
    <property type="match status" value="1"/>
</dbReference>
<proteinExistence type="predicted"/>
<dbReference type="Pfam" id="PF01753">
    <property type="entry name" value="zf-MYND"/>
    <property type="match status" value="1"/>
</dbReference>
<organism evidence="7 8">
    <name type="scientific">Drosophila virilis</name>
    <name type="common">Fruit fly</name>
    <dbReference type="NCBI Taxonomy" id="7244"/>
    <lineage>
        <taxon>Eukaryota</taxon>
        <taxon>Metazoa</taxon>
        <taxon>Ecdysozoa</taxon>
        <taxon>Arthropoda</taxon>
        <taxon>Hexapoda</taxon>
        <taxon>Insecta</taxon>
        <taxon>Pterygota</taxon>
        <taxon>Neoptera</taxon>
        <taxon>Endopterygota</taxon>
        <taxon>Diptera</taxon>
        <taxon>Brachycera</taxon>
        <taxon>Muscomorpha</taxon>
        <taxon>Ephydroidea</taxon>
        <taxon>Drosophilidae</taxon>
        <taxon>Drosophila</taxon>
    </lineage>
</organism>
<evidence type="ECO:0000259" key="5">
    <source>
        <dbReference type="PROSITE" id="PS50304"/>
    </source>
</evidence>
<dbReference type="SUPFAM" id="SSF63748">
    <property type="entry name" value="Tudor/PWWP/MBT"/>
    <property type="match status" value="3"/>
</dbReference>
<dbReference type="InParanoid" id="B4M0I6"/>
<dbReference type="FunFam" id="2.30.30.140:FF:000018">
    <property type="entry name" value="Serine/threonine-protein kinase 31"/>
    <property type="match status" value="1"/>
</dbReference>
<dbReference type="OMA" id="DWQRHKY"/>
<feature type="domain" description="Tudor" evidence="5">
    <location>
        <begin position="772"/>
        <end position="830"/>
    </location>
</feature>
<dbReference type="KEGG" id="dvi:6629640"/>
<dbReference type="Gene3D" id="6.10.140.2220">
    <property type="match status" value="1"/>
</dbReference>
<dbReference type="PANTHER" id="PTHR22948:SF29">
    <property type="entry name" value="FI02030P-RELATED"/>
    <property type="match status" value="1"/>
</dbReference>
<dbReference type="InterPro" id="IPR050621">
    <property type="entry name" value="Tudor_domain_containing"/>
</dbReference>
<evidence type="ECO:0000256" key="2">
    <source>
        <dbReference type="ARBA" id="ARBA00022771"/>
    </source>
</evidence>
<dbReference type="OrthoDB" id="10023235at2759"/>
<dbReference type="InterPro" id="IPR002999">
    <property type="entry name" value="Tudor"/>
</dbReference>
<keyword evidence="2 4" id="KW-0863">Zinc-finger</keyword>
<evidence type="ECO:0000313" key="7">
    <source>
        <dbReference type="EMBL" id="EDW68365.1"/>
    </source>
</evidence>
<name>B4M0I6_DROVI</name>
<dbReference type="SMART" id="SM00333">
    <property type="entry name" value="TUDOR"/>
    <property type="match status" value="3"/>
</dbReference>
<protein>
    <recommendedName>
        <fullName evidence="9">Tudor domain-containing protein</fullName>
    </recommendedName>
</protein>